<keyword evidence="3" id="KW-0732">Signal</keyword>
<dbReference type="InterPro" id="IPR052454">
    <property type="entry name" value="TMX_domain-containing"/>
</dbReference>
<comment type="caution">
    <text evidence="11">The sequence shown here is derived from an EMBL/GenBank/DDBJ whole genome shotgun (WGS) entry which is preliminary data.</text>
</comment>
<keyword evidence="6 10" id="KW-1133">Transmembrane helix</keyword>
<evidence type="ECO:0000256" key="3">
    <source>
        <dbReference type="ARBA" id="ARBA00022729"/>
    </source>
</evidence>
<dbReference type="PANTHER" id="PTHR46107:SF3">
    <property type="entry name" value="THIOREDOXIN DOMAIN-CONTAINING PROTEIN"/>
    <property type="match status" value="1"/>
</dbReference>
<evidence type="ECO:0000256" key="9">
    <source>
        <dbReference type="SAM" id="MobiDB-lite"/>
    </source>
</evidence>
<keyword evidence="8" id="KW-0676">Redox-active center</keyword>
<keyword evidence="7" id="KW-1015">Disulfide bond</keyword>
<evidence type="ECO:0000256" key="1">
    <source>
        <dbReference type="ARBA" id="ARBA00004389"/>
    </source>
</evidence>
<evidence type="ECO:0000256" key="8">
    <source>
        <dbReference type="ARBA" id="ARBA00023284"/>
    </source>
</evidence>
<reference evidence="11" key="2">
    <citation type="submission" date="2020-06" db="EMBL/GenBank/DDBJ databases">
        <authorList>
            <person name="Sheffer M."/>
        </authorList>
    </citation>
    <scope>NUCLEOTIDE SEQUENCE</scope>
</reference>
<dbReference type="PANTHER" id="PTHR46107">
    <property type="entry name" value="DUMPY: SHORTER THAN WILD-TYPE"/>
    <property type="match status" value="1"/>
</dbReference>
<protein>
    <submittedName>
        <fullName evidence="11">Thioredoxin-related transmembrane protein 4 like protein</fullName>
    </submittedName>
</protein>
<dbReference type="GO" id="GO:0005789">
    <property type="term" value="C:endoplasmic reticulum membrane"/>
    <property type="evidence" value="ECO:0007669"/>
    <property type="project" value="UniProtKB-SubCell"/>
</dbReference>
<proteinExistence type="predicted"/>
<accession>A0A8T0FD15</accession>
<dbReference type="SUPFAM" id="SSF52833">
    <property type="entry name" value="Thioredoxin-like"/>
    <property type="match status" value="1"/>
</dbReference>
<evidence type="ECO:0000256" key="7">
    <source>
        <dbReference type="ARBA" id="ARBA00023157"/>
    </source>
</evidence>
<name>A0A8T0FD15_ARGBR</name>
<dbReference type="InterPro" id="IPR036249">
    <property type="entry name" value="Thioredoxin-like_sf"/>
</dbReference>
<dbReference type="GO" id="GO:0015036">
    <property type="term" value="F:disulfide oxidoreductase activity"/>
    <property type="evidence" value="ECO:0007669"/>
    <property type="project" value="TreeGrafter"/>
</dbReference>
<keyword evidence="4" id="KW-0256">Endoplasmic reticulum</keyword>
<reference evidence="11" key="1">
    <citation type="journal article" date="2020" name="bioRxiv">
        <title>Chromosome-level reference genome of the European wasp spider Argiope bruennichi: a resource for studies on range expansion and evolutionary adaptation.</title>
        <authorList>
            <person name="Sheffer M.M."/>
            <person name="Hoppe A."/>
            <person name="Krehenwinkel H."/>
            <person name="Uhl G."/>
            <person name="Kuss A.W."/>
            <person name="Jensen L."/>
            <person name="Jensen C."/>
            <person name="Gillespie R.G."/>
            <person name="Hoff K.J."/>
            <person name="Prost S."/>
        </authorList>
    </citation>
    <scope>NUCLEOTIDE SEQUENCE</scope>
</reference>
<keyword evidence="5" id="KW-0249">Electron transport</keyword>
<evidence type="ECO:0000256" key="2">
    <source>
        <dbReference type="ARBA" id="ARBA00022448"/>
    </source>
</evidence>
<dbReference type="EMBL" id="JABXBU010000012">
    <property type="protein sequence ID" value="KAF8789177.1"/>
    <property type="molecule type" value="Genomic_DNA"/>
</dbReference>
<evidence type="ECO:0000256" key="5">
    <source>
        <dbReference type="ARBA" id="ARBA00022982"/>
    </source>
</evidence>
<feature type="transmembrane region" description="Helical" evidence="10">
    <location>
        <begin position="6"/>
        <end position="27"/>
    </location>
</feature>
<feature type="region of interest" description="Disordered" evidence="9">
    <location>
        <begin position="222"/>
        <end position="258"/>
    </location>
</feature>
<feature type="compositionally biased region" description="Low complexity" evidence="9">
    <location>
        <begin position="240"/>
        <end position="256"/>
    </location>
</feature>
<feature type="transmembrane region" description="Helical" evidence="10">
    <location>
        <begin position="146"/>
        <end position="169"/>
    </location>
</feature>
<dbReference type="Gene3D" id="3.40.30.10">
    <property type="entry name" value="Glutaredoxin"/>
    <property type="match status" value="1"/>
</dbReference>
<keyword evidence="12" id="KW-1185">Reference proteome</keyword>
<evidence type="ECO:0000313" key="11">
    <source>
        <dbReference type="EMBL" id="KAF8789177.1"/>
    </source>
</evidence>
<gene>
    <name evidence="11" type="ORF">HNY73_007139</name>
</gene>
<evidence type="ECO:0000313" key="12">
    <source>
        <dbReference type="Proteomes" id="UP000807504"/>
    </source>
</evidence>
<sequence>MCNFFVVRASLNFICISIVTSSLFLLIHAETTQKIRYSVDITDENYEQIRNGMWVIGFFDKDTQESLDLEREWEFFSLLSQEQGVKFGRIFGPQNPALCVRFLVTSYPRFFYIKNGIAHSVKKSNKEVLLKIIEGKRWHYPKKINFLYNPFSYQMSLLSNLFVHAANLYNYEDSIVKKFVPFSSATDVFFGLTFIVVGTFLGLLITILFGAFQVFFMSSSKSSSKSSEESHSNTERRSSHSSCDSSSGSTSCQSDSSDAEIIRPLRKERTVRKRKQNASHIYFAASLLCGNTCTCCVQS</sequence>
<dbReference type="Proteomes" id="UP000807504">
    <property type="component" value="Unassembled WGS sequence"/>
</dbReference>
<comment type="subcellular location">
    <subcellularLocation>
        <location evidence="1">Endoplasmic reticulum membrane</location>
        <topology evidence="1">Single-pass membrane protein</topology>
    </subcellularLocation>
</comment>
<organism evidence="11 12">
    <name type="scientific">Argiope bruennichi</name>
    <name type="common">Wasp spider</name>
    <name type="synonym">Aranea bruennichi</name>
    <dbReference type="NCBI Taxonomy" id="94029"/>
    <lineage>
        <taxon>Eukaryota</taxon>
        <taxon>Metazoa</taxon>
        <taxon>Ecdysozoa</taxon>
        <taxon>Arthropoda</taxon>
        <taxon>Chelicerata</taxon>
        <taxon>Arachnida</taxon>
        <taxon>Araneae</taxon>
        <taxon>Araneomorphae</taxon>
        <taxon>Entelegynae</taxon>
        <taxon>Araneoidea</taxon>
        <taxon>Araneidae</taxon>
        <taxon>Argiope</taxon>
    </lineage>
</organism>
<keyword evidence="2" id="KW-0813">Transport</keyword>
<evidence type="ECO:0000256" key="6">
    <source>
        <dbReference type="ARBA" id="ARBA00022989"/>
    </source>
</evidence>
<feature type="compositionally biased region" description="Basic and acidic residues" evidence="9">
    <location>
        <begin position="226"/>
        <end position="238"/>
    </location>
</feature>
<feature type="transmembrane region" description="Helical" evidence="10">
    <location>
        <begin position="189"/>
        <end position="216"/>
    </location>
</feature>
<evidence type="ECO:0000256" key="4">
    <source>
        <dbReference type="ARBA" id="ARBA00022824"/>
    </source>
</evidence>
<keyword evidence="10" id="KW-0472">Membrane</keyword>
<dbReference type="AlphaFoldDB" id="A0A8T0FD15"/>
<evidence type="ECO:0000256" key="10">
    <source>
        <dbReference type="SAM" id="Phobius"/>
    </source>
</evidence>
<keyword evidence="10 11" id="KW-0812">Transmembrane</keyword>